<dbReference type="InterPro" id="IPR001650">
    <property type="entry name" value="Helicase_C-like"/>
</dbReference>
<dbReference type="PROSITE" id="PS51192">
    <property type="entry name" value="HELICASE_ATP_BIND_1"/>
    <property type="match status" value="1"/>
</dbReference>
<dbReference type="InterPro" id="IPR014001">
    <property type="entry name" value="Helicase_ATP-bd"/>
</dbReference>
<feature type="domain" description="DEAD-box RNA helicase Q" evidence="9">
    <location>
        <begin position="108"/>
        <end position="136"/>
    </location>
</feature>
<dbReference type="GO" id="GO:0016787">
    <property type="term" value="F:hydrolase activity"/>
    <property type="evidence" value="ECO:0007669"/>
    <property type="project" value="UniProtKB-KW"/>
</dbReference>
<dbReference type="Gene3D" id="3.40.50.300">
    <property type="entry name" value="P-loop containing nucleotide triphosphate hydrolases"/>
    <property type="match status" value="2"/>
</dbReference>
<dbReference type="GeneID" id="92365449"/>
<accession>A0A1J4MDJ3</accession>
<comment type="caution">
    <text evidence="10">The sequence shown here is derived from an EMBL/GenBank/DDBJ whole genome shotgun (WGS) entry which is preliminary data.</text>
</comment>
<dbReference type="InterPro" id="IPR027417">
    <property type="entry name" value="P-loop_NTPase"/>
</dbReference>
<dbReference type="GO" id="GO:0003724">
    <property type="term" value="F:RNA helicase activity"/>
    <property type="evidence" value="ECO:0007669"/>
    <property type="project" value="UniProtKB-EC"/>
</dbReference>
<evidence type="ECO:0000256" key="6">
    <source>
        <dbReference type="PROSITE-ProRule" id="PRU00552"/>
    </source>
</evidence>
<evidence type="ECO:0000313" key="10">
    <source>
        <dbReference type="EMBL" id="OII72314.1"/>
    </source>
</evidence>
<feature type="domain" description="Helicase C-terminal" evidence="8">
    <location>
        <begin position="369"/>
        <end position="536"/>
    </location>
</feature>
<evidence type="ECO:0000259" key="8">
    <source>
        <dbReference type="PROSITE" id="PS51194"/>
    </source>
</evidence>
<dbReference type="VEuPathDB" id="CryptoDB:cand_012640"/>
<dbReference type="EMBL" id="LRBS01000117">
    <property type="protein sequence ID" value="OII72314.1"/>
    <property type="molecule type" value="Genomic_DNA"/>
</dbReference>
<dbReference type="EC" id="3.6.4.13" evidence="1"/>
<evidence type="ECO:0000256" key="2">
    <source>
        <dbReference type="ARBA" id="ARBA00022741"/>
    </source>
</evidence>
<dbReference type="SMART" id="SM00490">
    <property type="entry name" value="HELICc"/>
    <property type="match status" value="1"/>
</dbReference>
<proteinExistence type="predicted"/>
<dbReference type="AlphaFoldDB" id="A0A1J4MDJ3"/>
<name>A0A1J4MDJ3_9CRYT</name>
<dbReference type="SUPFAM" id="SSF52540">
    <property type="entry name" value="P-loop containing nucleoside triphosphate hydrolases"/>
    <property type="match status" value="2"/>
</dbReference>
<keyword evidence="11" id="KW-1185">Reference proteome</keyword>
<feature type="domain" description="Helicase ATP-binding" evidence="7">
    <location>
        <begin position="139"/>
        <end position="358"/>
    </location>
</feature>
<evidence type="ECO:0000256" key="5">
    <source>
        <dbReference type="ARBA" id="ARBA00022840"/>
    </source>
</evidence>
<protein>
    <recommendedName>
        <fullName evidence="1">RNA helicase</fullName>
        <ecNumber evidence="1">3.6.4.13</ecNumber>
    </recommendedName>
</protein>
<evidence type="ECO:0000256" key="4">
    <source>
        <dbReference type="ARBA" id="ARBA00022806"/>
    </source>
</evidence>
<dbReference type="Pfam" id="PF00271">
    <property type="entry name" value="Helicase_C"/>
    <property type="match status" value="1"/>
</dbReference>
<organism evidence="10 11">
    <name type="scientific">Cryptosporidium andersoni</name>
    <dbReference type="NCBI Taxonomy" id="117008"/>
    <lineage>
        <taxon>Eukaryota</taxon>
        <taxon>Sar</taxon>
        <taxon>Alveolata</taxon>
        <taxon>Apicomplexa</taxon>
        <taxon>Conoidasida</taxon>
        <taxon>Coccidia</taxon>
        <taxon>Eucoccidiorida</taxon>
        <taxon>Eimeriorina</taxon>
        <taxon>Cryptosporidiidae</taxon>
        <taxon>Cryptosporidium</taxon>
    </lineage>
</organism>
<dbReference type="PROSITE" id="PS51195">
    <property type="entry name" value="Q_MOTIF"/>
    <property type="match status" value="1"/>
</dbReference>
<dbReference type="PANTHER" id="PTHR47958">
    <property type="entry name" value="ATP-DEPENDENT RNA HELICASE DBP3"/>
    <property type="match status" value="1"/>
</dbReference>
<dbReference type="SMART" id="SM00487">
    <property type="entry name" value="DEXDc"/>
    <property type="match status" value="1"/>
</dbReference>
<dbReference type="Pfam" id="PF00270">
    <property type="entry name" value="DEAD"/>
    <property type="match status" value="2"/>
</dbReference>
<reference evidence="10 11" key="1">
    <citation type="submission" date="2016-10" db="EMBL/GenBank/DDBJ databases">
        <title>Reductive evolution of mitochondrial metabolism and differential evolution of invasion-related proteins in Cryptosporidium.</title>
        <authorList>
            <person name="Liu S."/>
            <person name="Roellig D.M."/>
            <person name="Guo Y."/>
            <person name="Li N."/>
            <person name="Frace M.A."/>
            <person name="Tang K."/>
            <person name="Zhang L."/>
            <person name="Feng Y."/>
            <person name="Xiao L."/>
        </authorList>
    </citation>
    <scope>NUCLEOTIDE SEQUENCE [LARGE SCALE GENOMIC DNA]</scope>
    <source>
        <strain evidence="10">30847</strain>
    </source>
</reference>
<keyword evidence="3" id="KW-0378">Hydrolase</keyword>
<feature type="short sequence motif" description="Q motif" evidence="6">
    <location>
        <begin position="108"/>
        <end position="136"/>
    </location>
</feature>
<dbReference type="GO" id="GO:0003676">
    <property type="term" value="F:nucleic acid binding"/>
    <property type="evidence" value="ECO:0007669"/>
    <property type="project" value="InterPro"/>
</dbReference>
<evidence type="ECO:0000313" key="11">
    <source>
        <dbReference type="Proteomes" id="UP000186804"/>
    </source>
</evidence>
<keyword evidence="5" id="KW-0067">ATP-binding</keyword>
<evidence type="ECO:0000259" key="9">
    <source>
        <dbReference type="PROSITE" id="PS51195"/>
    </source>
</evidence>
<keyword evidence="4 10" id="KW-0347">Helicase</keyword>
<sequence length="590" mass="66332">MNNKNVPLLAISQKIKEEEEIKKKTNPKHKLDTLRAEEQELIAAVQKSYNAPLVAVHELAKGIVYDERMRTSWRPPPKYAVLTPAECSNLRSQLLIDVNGVDIPPPIMSFKDMGFPKGLIDALSAKGIMKPTQIQMQGLPVILSGRDMIGIAFTGSGKTIVFTLPMVMYSLESELKLHFMGMEGPDGLILCPSRELALQTTSIIEHFVSFLSKSKVNRPGTLKRNREWEYSEKEKSNSNGNVEDYNRTYYPLLNVICLIGGESAREKQNIIQRQGVHMIVATPGRLADMLRKKKVTLYQCRYFCMDEADRLTEAGFEEAVRYIFDNFHGRRQTVLFSATMPQKTQEFTRTALVDPIVVNVGRAGAATLNVLQELEYVRQECRLPHILQSLQKTAPRVLIFCENKKDVDEIHEYLLLKGVKAAAIHSGLSQEQRRDSVEQFRLGLKDVLIGTDVASKGLDFPNIHHVINYDMPKEIENYVHRIGRTGRGDSVGVSTTFINNSLPETLLCDLKALLIEAKQIIPPFLEKFEATDNSLLEIGGIRGCAFCGGLGHRIGQCPKLLEAQRRTQTANSKDALTLGSRYSQSCRDDW</sequence>
<evidence type="ECO:0000256" key="1">
    <source>
        <dbReference type="ARBA" id="ARBA00012552"/>
    </source>
</evidence>
<dbReference type="Proteomes" id="UP000186804">
    <property type="component" value="Unassembled WGS sequence"/>
</dbReference>
<dbReference type="GO" id="GO:0005524">
    <property type="term" value="F:ATP binding"/>
    <property type="evidence" value="ECO:0007669"/>
    <property type="project" value="UniProtKB-KW"/>
</dbReference>
<dbReference type="InterPro" id="IPR011545">
    <property type="entry name" value="DEAD/DEAH_box_helicase_dom"/>
</dbReference>
<evidence type="ECO:0000256" key="3">
    <source>
        <dbReference type="ARBA" id="ARBA00022801"/>
    </source>
</evidence>
<dbReference type="PROSITE" id="PS51194">
    <property type="entry name" value="HELICASE_CTER"/>
    <property type="match status" value="1"/>
</dbReference>
<dbReference type="RefSeq" id="XP_067066909.1">
    <property type="nucleotide sequence ID" value="XM_067211501.1"/>
</dbReference>
<evidence type="ECO:0000259" key="7">
    <source>
        <dbReference type="PROSITE" id="PS51192"/>
    </source>
</evidence>
<keyword evidence="2" id="KW-0547">Nucleotide-binding</keyword>
<dbReference type="InterPro" id="IPR014014">
    <property type="entry name" value="RNA_helicase_DEAD_Q_motif"/>
</dbReference>
<dbReference type="OrthoDB" id="196131at2759"/>
<dbReference type="CDD" id="cd18787">
    <property type="entry name" value="SF2_C_DEAD"/>
    <property type="match status" value="1"/>
</dbReference>
<gene>
    <name evidence="10" type="ORF">cand_012640</name>
</gene>